<comment type="caution">
    <text evidence="1">The sequence shown here is derived from an EMBL/GenBank/DDBJ whole genome shotgun (WGS) entry which is preliminary data.</text>
</comment>
<organism evidence="1 2">
    <name type="scientific">Desmophyllum pertusum</name>
    <dbReference type="NCBI Taxonomy" id="174260"/>
    <lineage>
        <taxon>Eukaryota</taxon>
        <taxon>Metazoa</taxon>
        <taxon>Cnidaria</taxon>
        <taxon>Anthozoa</taxon>
        <taxon>Hexacorallia</taxon>
        <taxon>Scleractinia</taxon>
        <taxon>Caryophylliina</taxon>
        <taxon>Caryophylliidae</taxon>
        <taxon>Desmophyllum</taxon>
    </lineage>
</organism>
<accession>A0A9W9YZ36</accession>
<dbReference type="Proteomes" id="UP001163046">
    <property type="component" value="Unassembled WGS sequence"/>
</dbReference>
<sequence length="75" mass="8160">MPGCSGDDIELSGHFAVDIDDLPSLCLNRKGVSCTANELLMTEQICSGNELKFVFTQMAESVNGFVVKFSDELEI</sequence>
<dbReference type="EMBL" id="MU826838">
    <property type="protein sequence ID" value="KAJ7372082.1"/>
    <property type="molecule type" value="Genomic_DNA"/>
</dbReference>
<name>A0A9W9YZ36_9CNID</name>
<evidence type="ECO:0000313" key="2">
    <source>
        <dbReference type="Proteomes" id="UP001163046"/>
    </source>
</evidence>
<gene>
    <name evidence="1" type="ORF">OS493_020506</name>
</gene>
<reference evidence="1" key="1">
    <citation type="submission" date="2023-01" db="EMBL/GenBank/DDBJ databases">
        <title>Genome assembly of the deep-sea coral Lophelia pertusa.</title>
        <authorList>
            <person name="Herrera S."/>
            <person name="Cordes E."/>
        </authorList>
    </citation>
    <scope>NUCLEOTIDE SEQUENCE</scope>
    <source>
        <strain evidence="1">USNM1676648</strain>
        <tissue evidence="1">Polyp</tissue>
    </source>
</reference>
<protein>
    <submittedName>
        <fullName evidence="1">Uncharacterized protein</fullName>
    </submittedName>
</protein>
<dbReference type="AlphaFoldDB" id="A0A9W9YZ36"/>
<evidence type="ECO:0000313" key="1">
    <source>
        <dbReference type="EMBL" id="KAJ7372082.1"/>
    </source>
</evidence>
<keyword evidence="2" id="KW-1185">Reference proteome</keyword>
<proteinExistence type="predicted"/>